<dbReference type="InterPro" id="IPR013324">
    <property type="entry name" value="RNA_pol_sigma_r3/r4-like"/>
</dbReference>
<dbReference type="PANTHER" id="PTHR30173:SF36">
    <property type="entry name" value="ECF RNA POLYMERASE SIGMA FACTOR SIGJ"/>
    <property type="match status" value="1"/>
</dbReference>
<evidence type="ECO:0000259" key="6">
    <source>
        <dbReference type="Pfam" id="PF12680"/>
    </source>
</evidence>
<evidence type="ECO:0000313" key="7">
    <source>
        <dbReference type="EMBL" id="TDU87927.1"/>
    </source>
</evidence>
<keyword evidence="4" id="KW-0804">Transcription</keyword>
<sequence>MRWLAGSSATAWPGPPIPSSSPVCSAWARRRCGCRWPPRPYWPQRPSTGADQRRGWCRESNRRQERSVFELGTVCICESSIGHSHLRFVVDAGVGEGGPVLAAWNARTTTPPWMEPFPDALLDDDATQFLQVSFIAALQQLPPFHRAAVVLCDVMGFPVAEVADMLDISATAATAALQSGRCALAGQVAAGRRHRTLPGAEAARILAERFAAALERGDREQLAALLTDDVRLSVPPATNDHLGRPAVTASLGQYCAGRGVRLVPTRANGQPAFGCYTADSRTRIATLDCLMVLTLEGARISVITRFLGIPRCEAFGLPRTLPAD</sequence>
<evidence type="ECO:0000313" key="8">
    <source>
        <dbReference type="Proteomes" id="UP000295151"/>
    </source>
</evidence>
<dbReference type="Pfam" id="PF12680">
    <property type="entry name" value="SnoaL_2"/>
    <property type="match status" value="1"/>
</dbReference>
<feature type="domain" description="SnoaL-like" evidence="6">
    <location>
        <begin position="207"/>
        <end position="301"/>
    </location>
</feature>
<dbReference type="InterPro" id="IPR032710">
    <property type="entry name" value="NTF2-like_dom_sf"/>
</dbReference>
<dbReference type="InterPro" id="IPR036388">
    <property type="entry name" value="WH-like_DNA-bd_sf"/>
</dbReference>
<dbReference type="Pfam" id="PF08281">
    <property type="entry name" value="Sigma70_r4_2"/>
    <property type="match status" value="1"/>
</dbReference>
<evidence type="ECO:0000256" key="2">
    <source>
        <dbReference type="ARBA" id="ARBA00023015"/>
    </source>
</evidence>
<protein>
    <submittedName>
        <fullName evidence="7">SnoaL-like protein</fullName>
    </submittedName>
</protein>
<dbReference type="GO" id="GO:0016987">
    <property type="term" value="F:sigma factor activity"/>
    <property type="evidence" value="ECO:0007669"/>
    <property type="project" value="UniProtKB-KW"/>
</dbReference>
<evidence type="ECO:0000256" key="4">
    <source>
        <dbReference type="ARBA" id="ARBA00023163"/>
    </source>
</evidence>
<evidence type="ECO:0000259" key="5">
    <source>
        <dbReference type="Pfam" id="PF08281"/>
    </source>
</evidence>
<keyword evidence="2" id="KW-0805">Transcription regulation</keyword>
<gene>
    <name evidence="7" type="ORF">EV138_1464</name>
</gene>
<dbReference type="InterPro" id="IPR052704">
    <property type="entry name" value="ECF_Sigma-70_Domain"/>
</dbReference>
<dbReference type="GO" id="GO:0006352">
    <property type="term" value="P:DNA-templated transcription initiation"/>
    <property type="evidence" value="ECO:0007669"/>
    <property type="project" value="InterPro"/>
</dbReference>
<reference evidence="7 8" key="1">
    <citation type="submission" date="2019-03" db="EMBL/GenBank/DDBJ databases">
        <title>Genomic Encyclopedia of Type Strains, Phase III (KMG-III): the genomes of soil and plant-associated and newly described type strains.</title>
        <authorList>
            <person name="Whitman W."/>
        </authorList>
    </citation>
    <scope>NUCLEOTIDE SEQUENCE [LARGE SCALE GENOMIC DNA]</scope>
    <source>
        <strain evidence="7 8">VKM Ac-2575</strain>
    </source>
</reference>
<dbReference type="SUPFAM" id="SSF88659">
    <property type="entry name" value="Sigma3 and sigma4 domains of RNA polymerase sigma factors"/>
    <property type="match status" value="1"/>
</dbReference>
<dbReference type="SUPFAM" id="SSF54427">
    <property type="entry name" value="NTF2-like"/>
    <property type="match status" value="1"/>
</dbReference>
<dbReference type="InterPro" id="IPR013249">
    <property type="entry name" value="RNA_pol_sigma70_r4_t2"/>
</dbReference>
<dbReference type="EMBL" id="SOCE01000001">
    <property type="protein sequence ID" value="TDU87927.1"/>
    <property type="molecule type" value="Genomic_DNA"/>
</dbReference>
<dbReference type="Proteomes" id="UP000295151">
    <property type="component" value="Unassembled WGS sequence"/>
</dbReference>
<evidence type="ECO:0000256" key="3">
    <source>
        <dbReference type="ARBA" id="ARBA00023082"/>
    </source>
</evidence>
<dbReference type="Gene3D" id="3.10.450.50">
    <property type="match status" value="1"/>
</dbReference>
<keyword evidence="3" id="KW-0731">Sigma factor</keyword>
<evidence type="ECO:0000256" key="1">
    <source>
        <dbReference type="ARBA" id="ARBA00010641"/>
    </source>
</evidence>
<dbReference type="Gene3D" id="1.10.10.10">
    <property type="entry name" value="Winged helix-like DNA-binding domain superfamily/Winged helix DNA-binding domain"/>
    <property type="match status" value="1"/>
</dbReference>
<proteinExistence type="inferred from homology"/>
<comment type="similarity">
    <text evidence="1">Belongs to the sigma-70 factor family. ECF subfamily.</text>
</comment>
<name>A0A4R7T9Q2_9ACTN</name>
<comment type="caution">
    <text evidence="7">The sequence shown here is derived from an EMBL/GenBank/DDBJ whole genome shotgun (WGS) entry which is preliminary data.</text>
</comment>
<dbReference type="InterPro" id="IPR037401">
    <property type="entry name" value="SnoaL-like"/>
</dbReference>
<accession>A0A4R7T9Q2</accession>
<feature type="domain" description="RNA polymerase sigma factor 70 region 4 type 2" evidence="5">
    <location>
        <begin position="134"/>
        <end position="181"/>
    </location>
</feature>
<dbReference type="PANTHER" id="PTHR30173">
    <property type="entry name" value="SIGMA 19 FACTOR"/>
    <property type="match status" value="1"/>
</dbReference>
<keyword evidence="8" id="KW-1185">Reference proteome</keyword>
<organism evidence="7 8">
    <name type="scientific">Kribbella voronezhensis</name>
    <dbReference type="NCBI Taxonomy" id="2512212"/>
    <lineage>
        <taxon>Bacteria</taxon>
        <taxon>Bacillati</taxon>
        <taxon>Actinomycetota</taxon>
        <taxon>Actinomycetes</taxon>
        <taxon>Propionibacteriales</taxon>
        <taxon>Kribbellaceae</taxon>
        <taxon>Kribbella</taxon>
    </lineage>
</organism>
<dbReference type="AlphaFoldDB" id="A0A4R7T9Q2"/>
<dbReference type="GO" id="GO:0003677">
    <property type="term" value="F:DNA binding"/>
    <property type="evidence" value="ECO:0007669"/>
    <property type="project" value="InterPro"/>
</dbReference>